<accession>A0A1G2HLP5</accession>
<keyword evidence="1" id="KW-1133">Transmembrane helix</keyword>
<evidence type="ECO:0000256" key="1">
    <source>
        <dbReference type="SAM" id="Phobius"/>
    </source>
</evidence>
<feature type="transmembrane region" description="Helical" evidence="1">
    <location>
        <begin position="105"/>
        <end position="123"/>
    </location>
</feature>
<name>A0A1G2HLP5_9BACT</name>
<feature type="transmembrane region" description="Helical" evidence="1">
    <location>
        <begin position="207"/>
        <end position="225"/>
    </location>
</feature>
<dbReference type="Proteomes" id="UP000178991">
    <property type="component" value="Unassembled WGS sequence"/>
</dbReference>
<sequence length="275" mass="31126">MKLSNSSKIIIILFLLTVVFWISLFFITDSAILDNIRRFTQIPLVIIPLIGGLLGLRNGLNWGGMKSVLGRSVLGISLGLLAWAGGMIIWNYYLFFTVVEVPYPSLADVIFILSWPLWTYGLLQLSRAIGLRFAWKNLSHKKSIFFISGIIILLSVYLIFGVARDWGVSFTDLNIKLFFDIFYPIGSIVISTLVFLIYWLSKGFLGGIYKTSIIVLFSGFIMNYASDFTFSLTTTNETYFNGHFVDFMFTVAMFILSLGLSMLNSSILNIREDKK</sequence>
<evidence type="ECO:0000313" key="2">
    <source>
        <dbReference type="EMBL" id="OGZ63373.1"/>
    </source>
</evidence>
<protein>
    <submittedName>
        <fullName evidence="2">Uncharacterized protein</fullName>
    </submittedName>
</protein>
<feature type="transmembrane region" description="Helical" evidence="1">
    <location>
        <begin position="9"/>
        <end position="27"/>
    </location>
</feature>
<gene>
    <name evidence="2" type="ORF">A2639_01750</name>
</gene>
<feature type="transmembrane region" description="Helical" evidence="1">
    <location>
        <begin position="39"/>
        <end position="56"/>
    </location>
</feature>
<feature type="transmembrane region" description="Helical" evidence="1">
    <location>
        <begin position="181"/>
        <end position="200"/>
    </location>
</feature>
<dbReference type="AlphaFoldDB" id="A0A1G2HLP5"/>
<dbReference type="EMBL" id="MHOL01000002">
    <property type="protein sequence ID" value="OGZ63373.1"/>
    <property type="molecule type" value="Genomic_DNA"/>
</dbReference>
<organism evidence="2 3">
    <name type="scientific">Candidatus Staskawiczbacteria bacterium RIFCSPHIGHO2_01_FULL_34_27</name>
    <dbReference type="NCBI Taxonomy" id="1802199"/>
    <lineage>
        <taxon>Bacteria</taxon>
        <taxon>Candidatus Staskawicziibacteriota</taxon>
    </lineage>
</organism>
<evidence type="ECO:0000313" key="3">
    <source>
        <dbReference type="Proteomes" id="UP000178991"/>
    </source>
</evidence>
<feature type="transmembrane region" description="Helical" evidence="1">
    <location>
        <begin position="68"/>
        <end position="93"/>
    </location>
</feature>
<keyword evidence="1" id="KW-0812">Transmembrane</keyword>
<keyword evidence="1" id="KW-0472">Membrane</keyword>
<feature type="transmembrane region" description="Helical" evidence="1">
    <location>
        <begin position="144"/>
        <end position="161"/>
    </location>
</feature>
<feature type="transmembrane region" description="Helical" evidence="1">
    <location>
        <begin position="245"/>
        <end position="270"/>
    </location>
</feature>
<reference evidence="2 3" key="1">
    <citation type="journal article" date="2016" name="Nat. Commun.">
        <title>Thousands of microbial genomes shed light on interconnected biogeochemical processes in an aquifer system.</title>
        <authorList>
            <person name="Anantharaman K."/>
            <person name="Brown C.T."/>
            <person name="Hug L.A."/>
            <person name="Sharon I."/>
            <person name="Castelle C.J."/>
            <person name="Probst A.J."/>
            <person name="Thomas B.C."/>
            <person name="Singh A."/>
            <person name="Wilkins M.J."/>
            <person name="Karaoz U."/>
            <person name="Brodie E.L."/>
            <person name="Williams K.H."/>
            <person name="Hubbard S.S."/>
            <person name="Banfield J.F."/>
        </authorList>
    </citation>
    <scope>NUCLEOTIDE SEQUENCE [LARGE SCALE GENOMIC DNA]</scope>
</reference>
<comment type="caution">
    <text evidence="2">The sequence shown here is derived from an EMBL/GenBank/DDBJ whole genome shotgun (WGS) entry which is preliminary data.</text>
</comment>
<proteinExistence type="predicted"/>